<organism evidence="5 6">
    <name type="scientific">Cedecea davisae</name>
    <dbReference type="NCBI Taxonomy" id="158484"/>
    <lineage>
        <taxon>Bacteria</taxon>
        <taxon>Pseudomonadati</taxon>
        <taxon>Pseudomonadota</taxon>
        <taxon>Gammaproteobacteria</taxon>
        <taxon>Enterobacterales</taxon>
        <taxon>Enterobacteriaceae</taxon>
        <taxon>Cedecea</taxon>
    </lineage>
</organism>
<keyword evidence="2" id="KW-0720">Serine protease</keyword>
<name>A0ABS6DBS3_9ENTR</name>
<feature type="domain" description="Peptidase S1" evidence="4">
    <location>
        <begin position="25"/>
        <end position="261"/>
    </location>
</feature>
<keyword evidence="6" id="KW-1185">Reference proteome</keyword>
<dbReference type="PROSITE" id="PS50240">
    <property type="entry name" value="TRYPSIN_DOM"/>
    <property type="match status" value="1"/>
</dbReference>
<evidence type="ECO:0000256" key="2">
    <source>
        <dbReference type="RuleBase" id="RU363034"/>
    </source>
</evidence>
<dbReference type="PANTHER" id="PTHR24250">
    <property type="entry name" value="CHYMOTRYPSIN-RELATED"/>
    <property type="match status" value="1"/>
</dbReference>
<keyword evidence="1" id="KW-1015">Disulfide bond</keyword>
<protein>
    <submittedName>
        <fullName evidence="5">Trypsin-like serine protease</fullName>
        <ecNumber evidence="5">3.4.21.-</ecNumber>
    </submittedName>
</protein>
<dbReference type="GO" id="GO:0016787">
    <property type="term" value="F:hydrolase activity"/>
    <property type="evidence" value="ECO:0007669"/>
    <property type="project" value="UniProtKB-KW"/>
</dbReference>
<dbReference type="RefSeq" id="WP_216374329.1">
    <property type="nucleotide sequence ID" value="NZ_JAGRYT010000006.1"/>
</dbReference>
<dbReference type="PROSITE" id="PS00134">
    <property type="entry name" value="TRYPSIN_HIS"/>
    <property type="match status" value="1"/>
</dbReference>
<dbReference type="InterPro" id="IPR033116">
    <property type="entry name" value="TRYPSIN_SER"/>
</dbReference>
<evidence type="ECO:0000259" key="4">
    <source>
        <dbReference type="PROSITE" id="PS50240"/>
    </source>
</evidence>
<reference evidence="6" key="2">
    <citation type="submission" date="2023-07" db="EMBL/GenBank/DDBJ databases">
        <title>Cedecea davisae an AmpC producer and its therapeutic implications.</title>
        <authorList>
            <person name="Notter J."/>
        </authorList>
    </citation>
    <scope>NUCLEOTIDE SEQUENCE [LARGE SCALE GENOMIC DNA]</scope>
    <source>
        <strain evidence="6">1</strain>
    </source>
</reference>
<dbReference type="EMBL" id="JAGRYU010000002">
    <property type="protein sequence ID" value="MBU4680666.1"/>
    <property type="molecule type" value="Genomic_DNA"/>
</dbReference>
<reference evidence="5 6" key="1">
    <citation type="submission" date="2021-04" db="EMBL/GenBank/DDBJ databases">
        <authorList>
            <person name="Seiffert S.N."/>
        </authorList>
    </citation>
    <scope>NUCLEOTIDE SEQUENCE [LARGE SCALE GENOMIC DNA]</scope>
    <source>
        <strain evidence="5 6">1</strain>
    </source>
</reference>
<keyword evidence="2" id="KW-0645">Protease</keyword>
<gene>
    <name evidence="5" type="ORF">KC222_01400</name>
</gene>
<dbReference type="PROSITE" id="PS00135">
    <property type="entry name" value="TRYPSIN_SER"/>
    <property type="match status" value="1"/>
</dbReference>
<keyword evidence="2 5" id="KW-0378">Hydrolase</keyword>
<evidence type="ECO:0000313" key="6">
    <source>
        <dbReference type="Proteomes" id="UP000686327"/>
    </source>
</evidence>
<dbReference type="InterPro" id="IPR001254">
    <property type="entry name" value="Trypsin_dom"/>
</dbReference>
<keyword evidence="3" id="KW-0732">Signal</keyword>
<proteinExistence type="predicted"/>
<evidence type="ECO:0000313" key="5">
    <source>
        <dbReference type="EMBL" id="MBU4680666.1"/>
    </source>
</evidence>
<dbReference type="EC" id="3.4.21.-" evidence="5"/>
<comment type="caution">
    <text evidence="5">The sequence shown here is derived from an EMBL/GenBank/DDBJ whole genome shotgun (WGS) entry which is preliminary data.</text>
</comment>
<sequence length="263" mass="28711">MKYKILVSLLLSAISFSSFSQSPLILNGAPAEKGEFPFYVALNRLDGEKAGHYCGGSLINKEWVITAAHCVADGRKLVAIVGLEQYAPSAVYKYKVEIAETFLPLAWQNSRNKKDDNDQQQKVLNDVALLKLARPANSESFIKINGIDETIELPVGTLLTVTGFGKNENELNPDVLMKKGEEVLQDNLCIDVPSGYPNTYYDPEYNICGGVNGGDSGGPLMVKDAHGDNVLVGLVSRSLMPPAEQFTRVSAQSKWIKETIEAN</sequence>
<feature type="chain" id="PRO_5045324505" evidence="3">
    <location>
        <begin position="21"/>
        <end position="263"/>
    </location>
</feature>
<accession>A0ABS6DBS3</accession>
<dbReference type="Proteomes" id="UP000686327">
    <property type="component" value="Unassembled WGS sequence"/>
</dbReference>
<dbReference type="Pfam" id="PF00089">
    <property type="entry name" value="Trypsin"/>
    <property type="match status" value="1"/>
</dbReference>
<feature type="signal peptide" evidence="3">
    <location>
        <begin position="1"/>
        <end position="20"/>
    </location>
</feature>
<evidence type="ECO:0000256" key="1">
    <source>
        <dbReference type="ARBA" id="ARBA00023157"/>
    </source>
</evidence>
<dbReference type="SMART" id="SM00020">
    <property type="entry name" value="Tryp_SPc"/>
    <property type="match status" value="1"/>
</dbReference>
<evidence type="ECO:0000256" key="3">
    <source>
        <dbReference type="SAM" id="SignalP"/>
    </source>
</evidence>
<dbReference type="InterPro" id="IPR018114">
    <property type="entry name" value="TRYPSIN_HIS"/>
</dbReference>